<evidence type="ECO:0000256" key="1">
    <source>
        <dbReference type="SAM" id="Phobius"/>
    </source>
</evidence>
<name>C4GD88_9FIRM</name>
<dbReference type="HOGENOM" id="CLU_013325_4_1_9"/>
<accession>C4GD88</accession>
<dbReference type="RefSeq" id="WP_006907038.1">
    <property type="nucleotide sequence ID" value="NZ_GG665867.1"/>
</dbReference>
<dbReference type="Proteomes" id="UP000003494">
    <property type="component" value="Unassembled WGS sequence"/>
</dbReference>
<dbReference type="InterPro" id="IPR035985">
    <property type="entry name" value="Ubiquitin-activating_enz"/>
</dbReference>
<dbReference type="GO" id="GO:0008641">
    <property type="term" value="F:ubiquitin-like modifier activating enzyme activity"/>
    <property type="evidence" value="ECO:0007669"/>
    <property type="project" value="InterPro"/>
</dbReference>
<evidence type="ECO:0000259" key="2">
    <source>
        <dbReference type="Pfam" id="PF00899"/>
    </source>
</evidence>
<feature type="domain" description="THIF-type NAD/FAD binding fold" evidence="2">
    <location>
        <begin position="6"/>
        <end position="227"/>
    </location>
</feature>
<feature type="transmembrane region" description="Helical" evidence="1">
    <location>
        <begin position="21"/>
        <end position="38"/>
    </location>
</feature>
<dbReference type="EMBL" id="ACIP02000007">
    <property type="protein sequence ID" value="EEP27367.1"/>
    <property type="molecule type" value="Genomic_DNA"/>
</dbReference>
<dbReference type="InterPro" id="IPR045886">
    <property type="entry name" value="ThiF/MoeB/HesA"/>
</dbReference>
<organism evidence="3 4">
    <name type="scientific">Shuttleworthella satelles DSM 14600</name>
    <dbReference type="NCBI Taxonomy" id="626523"/>
    <lineage>
        <taxon>Bacteria</taxon>
        <taxon>Bacillati</taxon>
        <taxon>Bacillota</taxon>
        <taxon>Clostridia</taxon>
        <taxon>Lachnospirales</taxon>
        <taxon>Lachnospiraceae</taxon>
        <taxon>Shuttleworthella</taxon>
    </lineage>
</organism>
<protein>
    <submittedName>
        <fullName evidence="3">ThiF family protein</fullName>
    </submittedName>
</protein>
<proteinExistence type="predicted"/>
<evidence type="ECO:0000313" key="3">
    <source>
        <dbReference type="EMBL" id="EEP27367.1"/>
    </source>
</evidence>
<dbReference type="Pfam" id="PF00899">
    <property type="entry name" value="ThiF"/>
    <property type="match status" value="1"/>
</dbReference>
<dbReference type="STRING" id="626523.GCWU000342_02061"/>
<gene>
    <name evidence="3" type="ORF">GCWU000342_02061</name>
</gene>
<dbReference type="GO" id="GO:0061503">
    <property type="term" value="F:tRNA threonylcarbamoyladenosine dehydratase"/>
    <property type="evidence" value="ECO:0007669"/>
    <property type="project" value="TreeGrafter"/>
</dbReference>
<dbReference type="AlphaFoldDB" id="C4GD88"/>
<comment type="caution">
    <text evidence="3">The sequence shown here is derived from an EMBL/GenBank/DDBJ whole genome shotgun (WGS) entry which is preliminary data.</text>
</comment>
<dbReference type="eggNOG" id="COG1179">
    <property type="taxonomic scope" value="Bacteria"/>
</dbReference>
<keyword evidence="1" id="KW-0472">Membrane</keyword>
<reference evidence="3" key="1">
    <citation type="submission" date="2009-04" db="EMBL/GenBank/DDBJ databases">
        <authorList>
            <person name="Weinstock G."/>
            <person name="Sodergren E."/>
            <person name="Clifton S."/>
            <person name="Fulton L."/>
            <person name="Fulton B."/>
            <person name="Courtney L."/>
            <person name="Fronick C."/>
            <person name="Harrison M."/>
            <person name="Strong C."/>
            <person name="Farmer C."/>
            <person name="Delahaunty K."/>
            <person name="Markovic C."/>
            <person name="Hall O."/>
            <person name="Minx P."/>
            <person name="Tomlinson C."/>
            <person name="Mitreva M."/>
            <person name="Nelson J."/>
            <person name="Hou S."/>
            <person name="Wollam A."/>
            <person name="Pepin K.H."/>
            <person name="Johnson M."/>
            <person name="Bhonagiri V."/>
            <person name="Nash W.E."/>
            <person name="Warren W."/>
            <person name="Chinwalla A."/>
            <person name="Mardis E.R."/>
            <person name="Wilson R.K."/>
        </authorList>
    </citation>
    <scope>NUCLEOTIDE SEQUENCE [LARGE SCALE GENOMIC DNA]</scope>
    <source>
        <strain evidence="3">DSM 14600</strain>
    </source>
</reference>
<dbReference type="Gene3D" id="3.40.50.720">
    <property type="entry name" value="NAD(P)-binding Rossmann-like Domain"/>
    <property type="match status" value="1"/>
</dbReference>
<keyword evidence="4" id="KW-1185">Reference proteome</keyword>
<keyword evidence="1" id="KW-0812">Transmembrane</keyword>
<keyword evidence="1" id="KW-1133">Transmembrane helix</keyword>
<dbReference type="PANTHER" id="PTHR43267:SF1">
    <property type="entry name" value="TRNA THREONYLCARBAMOYLADENOSINE DEHYDRATASE"/>
    <property type="match status" value="1"/>
</dbReference>
<dbReference type="InterPro" id="IPR000594">
    <property type="entry name" value="ThiF_NAD_FAD-bd"/>
</dbReference>
<evidence type="ECO:0000313" key="4">
    <source>
        <dbReference type="Proteomes" id="UP000003494"/>
    </source>
</evidence>
<dbReference type="GO" id="GO:0061504">
    <property type="term" value="P:cyclic threonylcarbamoyladenosine biosynthetic process"/>
    <property type="evidence" value="ECO:0007669"/>
    <property type="project" value="TreeGrafter"/>
</dbReference>
<sequence>MSEEFSRTRLLFGEEKMKKIAASRVAVFGIGGVGGYVVEGLVRSGVSRLALVDSDRVSLSNLNRQIIATHSSLGKYKVDVMRDRIFDINPRAEVETFKCFYLPKMAWQFDFSAYDYVVDAVDTVTAKLEIIAQARRCGVPVISSMGAGNRTDPGCFRVKDISETSMDPLARVMRRECRRRGIDRLKVVCSDEKPIKTCASVPGSTVFAPSVAGMILAAELVKDLMGDRVDERADFRD</sequence>
<dbReference type="SUPFAM" id="SSF69572">
    <property type="entry name" value="Activating enzymes of the ubiquitin-like proteins"/>
    <property type="match status" value="1"/>
</dbReference>
<dbReference type="PANTHER" id="PTHR43267">
    <property type="entry name" value="TRNA THREONYLCARBAMOYLADENOSINE DEHYDRATASE"/>
    <property type="match status" value="1"/>
</dbReference>